<evidence type="ECO:0000256" key="1">
    <source>
        <dbReference type="ARBA" id="ARBA00022723"/>
    </source>
</evidence>
<feature type="domain" description="Lipoxygenase" evidence="5">
    <location>
        <begin position="238"/>
        <end position="304"/>
    </location>
</feature>
<feature type="domain" description="Lipoxygenase" evidence="5">
    <location>
        <begin position="1"/>
        <end position="122"/>
    </location>
</feature>
<feature type="compositionally biased region" description="Low complexity" evidence="4">
    <location>
        <begin position="134"/>
        <end position="152"/>
    </location>
</feature>
<organism evidence="6 7">
    <name type="scientific">Acorus gramineus</name>
    <name type="common">Dwarf sweet flag</name>
    <dbReference type="NCBI Taxonomy" id="55184"/>
    <lineage>
        <taxon>Eukaryota</taxon>
        <taxon>Viridiplantae</taxon>
        <taxon>Streptophyta</taxon>
        <taxon>Embryophyta</taxon>
        <taxon>Tracheophyta</taxon>
        <taxon>Spermatophyta</taxon>
        <taxon>Magnoliopsida</taxon>
        <taxon>Liliopsida</taxon>
        <taxon>Acoraceae</taxon>
        <taxon>Acorus</taxon>
    </lineage>
</organism>
<name>A0AAV9A554_ACOGR</name>
<reference evidence="6" key="1">
    <citation type="journal article" date="2023" name="Nat. Commun.">
        <title>Diploid and tetraploid genomes of Acorus and the evolution of monocots.</title>
        <authorList>
            <person name="Ma L."/>
            <person name="Liu K.W."/>
            <person name="Li Z."/>
            <person name="Hsiao Y.Y."/>
            <person name="Qi Y."/>
            <person name="Fu T."/>
            <person name="Tang G.D."/>
            <person name="Zhang D."/>
            <person name="Sun W.H."/>
            <person name="Liu D.K."/>
            <person name="Li Y."/>
            <person name="Chen G.Z."/>
            <person name="Liu X.D."/>
            <person name="Liao X.Y."/>
            <person name="Jiang Y.T."/>
            <person name="Yu X."/>
            <person name="Hao Y."/>
            <person name="Huang J."/>
            <person name="Zhao X.W."/>
            <person name="Ke S."/>
            <person name="Chen Y.Y."/>
            <person name="Wu W.L."/>
            <person name="Hsu J.L."/>
            <person name="Lin Y.F."/>
            <person name="Huang M.D."/>
            <person name="Li C.Y."/>
            <person name="Huang L."/>
            <person name="Wang Z.W."/>
            <person name="Zhao X."/>
            <person name="Zhong W.Y."/>
            <person name="Peng D.H."/>
            <person name="Ahmad S."/>
            <person name="Lan S."/>
            <person name="Zhang J.S."/>
            <person name="Tsai W.C."/>
            <person name="Van de Peer Y."/>
            <person name="Liu Z.J."/>
        </authorList>
    </citation>
    <scope>NUCLEOTIDE SEQUENCE</scope>
    <source>
        <strain evidence="6">SCP</strain>
    </source>
</reference>
<dbReference type="GO" id="GO:0016702">
    <property type="term" value="F:oxidoreductase activity, acting on single donors with incorporation of molecular oxygen, incorporation of two atoms of oxygen"/>
    <property type="evidence" value="ECO:0007669"/>
    <property type="project" value="InterPro"/>
</dbReference>
<dbReference type="EMBL" id="JAUJYN010000012">
    <property type="protein sequence ID" value="KAK1259303.1"/>
    <property type="molecule type" value="Genomic_DNA"/>
</dbReference>
<dbReference type="Gene3D" id="3.10.450.60">
    <property type="match status" value="1"/>
</dbReference>
<dbReference type="InterPro" id="IPR027433">
    <property type="entry name" value="Lipoxygenase_dom_3"/>
</dbReference>
<feature type="region of interest" description="Disordered" evidence="4">
    <location>
        <begin position="130"/>
        <end position="157"/>
    </location>
</feature>
<evidence type="ECO:0000256" key="4">
    <source>
        <dbReference type="SAM" id="MobiDB-lite"/>
    </source>
</evidence>
<dbReference type="Pfam" id="PF00305">
    <property type="entry name" value="Lipoxygenase"/>
    <property type="match status" value="3"/>
</dbReference>
<dbReference type="InterPro" id="IPR013819">
    <property type="entry name" value="LipOase_C"/>
</dbReference>
<dbReference type="InterPro" id="IPR001246">
    <property type="entry name" value="LipOase_plant"/>
</dbReference>
<evidence type="ECO:0000313" key="7">
    <source>
        <dbReference type="Proteomes" id="UP001179952"/>
    </source>
</evidence>
<dbReference type="PANTHER" id="PTHR11771">
    <property type="entry name" value="LIPOXYGENASE"/>
    <property type="match status" value="1"/>
</dbReference>
<dbReference type="Gene3D" id="1.20.245.10">
    <property type="entry name" value="Lipoxygenase-1, Domain 5"/>
    <property type="match status" value="2"/>
</dbReference>
<dbReference type="Proteomes" id="UP001179952">
    <property type="component" value="Unassembled WGS sequence"/>
</dbReference>
<keyword evidence="2" id="KW-0223">Dioxygenase</keyword>
<dbReference type="Gene3D" id="4.10.372.10">
    <property type="entry name" value="Lipoxygenase-1, Domain 3"/>
    <property type="match status" value="1"/>
</dbReference>
<accession>A0AAV9A554</accession>
<dbReference type="InterPro" id="IPR036226">
    <property type="entry name" value="LipOase_C_sf"/>
</dbReference>
<sequence length="304" mass="34906">MTNPPTVHTDSIERDKFSWLRDDEFSRQTLAGLNPLSIQLPKEFPIGSKLDPEIYGPAESKITKELIEREMKARITLEEALKKKRLFILDYHDVLLPYVHRVREIEGMTLYGSQTIFFLTDDDFCTRTSGTQWRSTPSRVRASSPPTASSRRPSPHGKYSVELSSAAYAAFWRFDIEALPADLIRRGMAVEDPEAEHGLRLTIEDYPYANDGLLLWSAIADWVEAYVRRYYHHLAKQVMAVLDVLSCHSPDEEYLGERAWAEDGVVREAFERFNGRLKEIERIIDERNGDVRLKNRTGGRGCAL</sequence>
<dbReference type="PRINTS" id="PR00468">
    <property type="entry name" value="PLTLPOXGNASE"/>
</dbReference>
<feature type="domain" description="Lipoxygenase" evidence="5">
    <location>
        <begin position="157"/>
        <end position="231"/>
    </location>
</feature>
<keyword evidence="7" id="KW-1185">Reference proteome</keyword>
<reference evidence="6" key="2">
    <citation type="submission" date="2023-06" db="EMBL/GenBank/DDBJ databases">
        <authorList>
            <person name="Ma L."/>
            <person name="Liu K.-W."/>
            <person name="Li Z."/>
            <person name="Hsiao Y.-Y."/>
            <person name="Qi Y."/>
            <person name="Fu T."/>
            <person name="Tang G."/>
            <person name="Zhang D."/>
            <person name="Sun W.-H."/>
            <person name="Liu D.-K."/>
            <person name="Li Y."/>
            <person name="Chen G.-Z."/>
            <person name="Liu X.-D."/>
            <person name="Liao X.-Y."/>
            <person name="Jiang Y.-T."/>
            <person name="Yu X."/>
            <person name="Hao Y."/>
            <person name="Huang J."/>
            <person name="Zhao X.-W."/>
            <person name="Ke S."/>
            <person name="Chen Y.-Y."/>
            <person name="Wu W.-L."/>
            <person name="Hsu J.-L."/>
            <person name="Lin Y.-F."/>
            <person name="Huang M.-D."/>
            <person name="Li C.-Y."/>
            <person name="Huang L."/>
            <person name="Wang Z.-W."/>
            <person name="Zhao X."/>
            <person name="Zhong W.-Y."/>
            <person name="Peng D.-H."/>
            <person name="Ahmad S."/>
            <person name="Lan S."/>
            <person name="Zhang J.-S."/>
            <person name="Tsai W.-C."/>
            <person name="Van De Peer Y."/>
            <person name="Liu Z.-J."/>
        </authorList>
    </citation>
    <scope>NUCLEOTIDE SEQUENCE</scope>
    <source>
        <strain evidence="6">SCP</strain>
        <tissue evidence="6">Leaves</tissue>
    </source>
</reference>
<dbReference type="PROSITE" id="PS51393">
    <property type="entry name" value="LIPOXYGENASE_3"/>
    <property type="match status" value="3"/>
</dbReference>
<dbReference type="GO" id="GO:0046872">
    <property type="term" value="F:metal ion binding"/>
    <property type="evidence" value="ECO:0007669"/>
    <property type="project" value="UniProtKB-KW"/>
</dbReference>
<dbReference type="AlphaFoldDB" id="A0AAV9A554"/>
<keyword evidence="3" id="KW-0560">Oxidoreductase</keyword>
<evidence type="ECO:0000256" key="3">
    <source>
        <dbReference type="ARBA" id="ARBA00023002"/>
    </source>
</evidence>
<dbReference type="InterPro" id="IPR000907">
    <property type="entry name" value="LipOase"/>
</dbReference>
<dbReference type="SUPFAM" id="SSF48484">
    <property type="entry name" value="Lipoxigenase"/>
    <property type="match status" value="1"/>
</dbReference>
<evidence type="ECO:0000313" key="6">
    <source>
        <dbReference type="EMBL" id="KAK1259303.1"/>
    </source>
</evidence>
<gene>
    <name evidence="6" type="ORF">QJS04_geneDACA010371</name>
</gene>
<keyword evidence="1" id="KW-0479">Metal-binding</keyword>
<proteinExistence type="predicted"/>
<evidence type="ECO:0000256" key="2">
    <source>
        <dbReference type="ARBA" id="ARBA00022964"/>
    </source>
</evidence>
<comment type="caution">
    <text evidence="6">The sequence shown here is derived from an EMBL/GenBank/DDBJ whole genome shotgun (WGS) entry which is preliminary data.</text>
</comment>
<dbReference type="GO" id="GO:0034440">
    <property type="term" value="P:lipid oxidation"/>
    <property type="evidence" value="ECO:0007669"/>
    <property type="project" value="InterPro"/>
</dbReference>
<evidence type="ECO:0000259" key="5">
    <source>
        <dbReference type="PROSITE" id="PS51393"/>
    </source>
</evidence>
<protein>
    <recommendedName>
        <fullName evidence="5">Lipoxygenase domain-containing protein</fullName>
    </recommendedName>
</protein>